<dbReference type="OrthoDB" id="828283at2"/>
<name>A0A4R3KNZ5_9SPHI</name>
<dbReference type="PROSITE" id="PS51257">
    <property type="entry name" value="PROKAR_LIPOPROTEIN"/>
    <property type="match status" value="1"/>
</dbReference>
<evidence type="ECO:0000313" key="1">
    <source>
        <dbReference type="EMBL" id="TCS85806.1"/>
    </source>
</evidence>
<reference evidence="1 2" key="1">
    <citation type="submission" date="2019-03" db="EMBL/GenBank/DDBJ databases">
        <title>Genomic Encyclopedia of Type Strains, Phase IV (KMG-IV): sequencing the most valuable type-strain genomes for metagenomic binning, comparative biology and taxonomic classification.</title>
        <authorList>
            <person name="Goeker M."/>
        </authorList>
    </citation>
    <scope>NUCLEOTIDE SEQUENCE [LARGE SCALE GENOMIC DNA]</scope>
    <source>
        <strain evidence="1 2">DSM 21100</strain>
    </source>
</reference>
<keyword evidence="2" id="KW-1185">Reference proteome</keyword>
<proteinExistence type="predicted"/>
<sequence>MKCPYNLFFAFFLLSCGGAKTAKQPVDINPVTVIEIDNSVFEYGQQFPAAVDSLLTDLEFIPLETRPESLIGMVTKLFIRGNRIVVFDKFQANGVLIFDRNGKYVNKIRSGKGPGEHTELIDCFVNEKGHIETYEIFTRKIREYTLDGGFLGDKQLPSLYQEGFVSIGDVYFLESPFKRKPNGLYNLFLYNQLTGKITANLFPCNPEDTEKDIFGTSHPMVVYQSRVNYSMPYNDTVFSVDTSGNVQARYVIKYAENALPTGFLSKYKGINPFEAIVENNYVITAQVQESENHLVIDYIFNQNTPYTAIYDKRTKEVVFNSGANDGRLFGDFHFLMGLHKVSSNVFATVYPHIDYPMLYFNNNARMMKQLERFPVEDKSMSNPVLALFRLE</sequence>
<accession>A0A4R3KNZ5</accession>
<comment type="caution">
    <text evidence="1">The sequence shown here is derived from an EMBL/GenBank/DDBJ whole genome shotgun (WGS) entry which is preliminary data.</text>
</comment>
<organism evidence="1 2">
    <name type="scientific">Anseongella ginsenosidimutans</name>
    <dbReference type="NCBI Taxonomy" id="496056"/>
    <lineage>
        <taxon>Bacteria</taxon>
        <taxon>Pseudomonadati</taxon>
        <taxon>Bacteroidota</taxon>
        <taxon>Sphingobacteriia</taxon>
        <taxon>Sphingobacteriales</taxon>
        <taxon>Sphingobacteriaceae</taxon>
        <taxon>Anseongella</taxon>
    </lineage>
</organism>
<dbReference type="RefSeq" id="WP_132129931.1">
    <property type="nucleotide sequence ID" value="NZ_CP042432.1"/>
</dbReference>
<protein>
    <submittedName>
        <fullName evidence="1">6-bladed beta-propeller protein</fullName>
    </submittedName>
</protein>
<gene>
    <name evidence="1" type="ORF">EDD80_1103</name>
</gene>
<dbReference type="AlphaFoldDB" id="A0A4R3KNZ5"/>
<dbReference type="Pfam" id="PF17170">
    <property type="entry name" value="DUF5128"/>
    <property type="match status" value="1"/>
</dbReference>
<dbReference type="EMBL" id="SMAD01000010">
    <property type="protein sequence ID" value="TCS85806.1"/>
    <property type="molecule type" value="Genomic_DNA"/>
</dbReference>
<dbReference type="Proteomes" id="UP000295807">
    <property type="component" value="Unassembled WGS sequence"/>
</dbReference>
<evidence type="ECO:0000313" key="2">
    <source>
        <dbReference type="Proteomes" id="UP000295807"/>
    </source>
</evidence>